<evidence type="ECO:0000313" key="5">
    <source>
        <dbReference type="Proteomes" id="UP001162156"/>
    </source>
</evidence>
<keyword evidence="5" id="KW-1185">Reference proteome</keyword>
<dbReference type="Pfam" id="PF03221">
    <property type="entry name" value="HTH_Tnp_Tc5"/>
    <property type="match status" value="1"/>
</dbReference>
<dbReference type="GO" id="GO:0003677">
    <property type="term" value="F:DNA binding"/>
    <property type="evidence" value="ECO:0007669"/>
    <property type="project" value="UniProtKB-KW"/>
</dbReference>
<feature type="domain" description="HTH CENPB-type" evidence="3">
    <location>
        <begin position="1"/>
        <end position="76"/>
    </location>
</feature>
<dbReference type="Pfam" id="PF03184">
    <property type="entry name" value="DDE_1"/>
    <property type="match status" value="1"/>
</dbReference>
<name>A0AAV8XXL7_9CUCU</name>
<sequence length="734" mass="85259">MGPQTELTENEETVLENWILAMASKGFPVHKNNLILSVQKILRNSGRELRYIRNDGTPGRAWFDSFLKRHPKIKQKHAESVSKARAAVTRDKIENWFDEVLAYLKENQLDNILKDADRIFNGDEAGFRLCPSSEKVLGPAKNSEDFYERVASEKEQLTVMATFCANGTYVPPMIIYPYKRIPKIIAESVPENWALGKSDTGWMNSDVFYEYIGNHFVPYLKSENVKRPIIYFVDGLKAHLTMEVSQLCEDHGIILISLFPNTTHITQPADVAVFKPLKSGWTSSVRTWKFENFPKEITRATFGMILKTVFEKYAIPMTIQNGFKKTGLHPFDKNNVDYSKCIPNRTPSSHQKSEQHFQMKPTDLYAIVLRGVEEKLNKQQLDSFLGTYLQNVEWTGDIESENLYKLWRQLKKECETNKQKEKTESEKLEETENRESEQYQETIQNENIESEKNHDVPSTSKICDSEQKENINPDQKDTSSKINILSVVVVPRNDFENRNPLKLNDISKDILWKTPEKNADKYYAEKEKEGFKVPTPFKEVLVFPTPQIKDAPKRKRAVFPSVVSDKIYRQYWRKEQEKKEMSKKKIKKAEDIKQTEASKLEKQNENIKNVKSKIKKPTHYSDSSSDYESNGDLEYEDEDLDISEPEPMVLTNETYVIVKYENQYYPGQILKKNGGAEIKSMAPAGLDWKWPLKNDVLFYFNEDIICTIQEPKQKNNRGLFSVPEMKDYMTEETF</sequence>
<proteinExistence type="predicted"/>
<feature type="compositionally biased region" description="Basic and acidic residues" evidence="2">
    <location>
        <begin position="588"/>
        <end position="605"/>
    </location>
</feature>
<dbReference type="InterPro" id="IPR036397">
    <property type="entry name" value="RNaseH_sf"/>
</dbReference>
<protein>
    <recommendedName>
        <fullName evidence="3">HTH CENPB-type domain-containing protein</fullName>
    </recommendedName>
</protein>
<dbReference type="EMBL" id="JANEYF010002641">
    <property type="protein sequence ID" value="KAJ8943920.1"/>
    <property type="molecule type" value="Genomic_DNA"/>
</dbReference>
<dbReference type="Gene3D" id="3.30.420.10">
    <property type="entry name" value="Ribonuclease H-like superfamily/Ribonuclease H"/>
    <property type="match status" value="1"/>
</dbReference>
<keyword evidence="1" id="KW-0238">DNA-binding</keyword>
<dbReference type="PANTHER" id="PTHR19303:SF74">
    <property type="entry name" value="POGO TRANSPOSABLE ELEMENT WITH KRAB DOMAIN"/>
    <property type="match status" value="1"/>
</dbReference>
<feature type="compositionally biased region" description="Basic and acidic residues" evidence="2">
    <location>
        <begin position="463"/>
        <end position="477"/>
    </location>
</feature>
<dbReference type="AlphaFoldDB" id="A0AAV8XXL7"/>
<evidence type="ECO:0000256" key="1">
    <source>
        <dbReference type="ARBA" id="ARBA00023125"/>
    </source>
</evidence>
<dbReference type="InterPro" id="IPR006600">
    <property type="entry name" value="HTH_CenpB_DNA-bd_dom"/>
</dbReference>
<evidence type="ECO:0000259" key="3">
    <source>
        <dbReference type="PROSITE" id="PS51253"/>
    </source>
</evidence>
<dbReference type="PROSITE" id="PS51253">
    <property type="entry name" value="HTH_CENPB"/>
    <property type="match status" value="1"/>
</dbReference>
<feature type="compositionally biased region" description="Basic and acidic residues" evidence="2">
    <location>
        <begin position="415"/>
        <end position="437"/>
    </location>
</feature>
<gene>
    <name evidence="4" type="ORF">NQ314_009584</name>
</gene>
<dbReference type="Proteomes" id="UP001162156">
    <property type="component" value="Unassembled WGS sequence"/>
</dbReference>
<feature type="region of interest" description="Disordered" evidence="2">
    <location>
        <begin position="415"/>
        <end position="477"/>
    </location>
</feature>
<organism evidence="4 5">
    <name type="scientific">Rhamnusium bicolor</name>
    <dbReference type="NCBI Taxonomy" id="1586634"/>
    <lineage>
        <taxon>Eukaryota</taxon>
        <taxon>Metazoa</taxon>
        <taxon>Ecdysozoa</taxon>
        <taxon>Arthropoda</taxon>
        <taxon>Hexapoda</taxon>
        <taxon>Insecta</taxon>
        <taxon>Pterygota</taxon>
        <taxon>Neoptera</taxon>
        <taxon>Endopterygota</taxon>
        <taxon>Coleoptera</taxon>
        <taxon>Polyphaga</taxon>
        <taxon>Cucujiformia</taxon>
        <taxon>Chrysomeloidea</taxon>
        <taxon>Cerambycidae</taxon>
        <taxon>Lepturinae</taxon>
        <taxon>Rhagiini</taxon>
        <taxon>Rhamnusium</taxon>
    </lineage>
</organism>
<dbReference type="GO" id="GO:0005634">
    <property type="term" value="C:nucleus"/>
    <property type="evidence" value="ECO:0007669"/>
    <property type="project" value="TreeGrafter"/>
</dbReference>
<dbReference type="InterPro" id="IPR004875">
    <property type="entry name" value="DDE_SF_endonuclease_dom"/>
</dbReference>
<dbReference type="InterPro" id="IPR050863">
    <property type="entry name" value="CenT-Element_Derived"/>
</dbReference>
<feature type="region of interest" description="Disordered" evidence="2">
    <location>
        <begin position="579"/>
        <end position="633"/>
    </location>
</feature>
<evidence type="ECO:0000256" key="2">
    <source>
        <dbReference type="SAM" id="MobiDB-lite"/>
    </source>
</evidence>
<dbReference type="PANTHER" id="PTHR19303">
    <property type="entry name" value="TRANSPOSON"/>
    <property type="match status" value="1"/>
</dbReference>
<reference evidence="4" key="1">
    <citation type="journal article" date="2023" name="Insect Mol. Biol.">
        <title>Genome sequencing provides insights into the evolution of gene families encoding plant cell wall-degrading enzymes in longhorned beetles.</title>
        <authorList>
            <person name="Shin N.R."/>
            <person name="Okamura Y."/>
            <person name="Kirsch R."/>
            <person name="Pauchet Y."/>
        </authorList>
    </citation>
    <scope>NUCLEOTIDE SEQUENCE</scope>
    <source>
        <strain evidence="4">RBIC_L_NR</strain>
    </source>
</reference>
<comment type="caution">
    <text evidence="4">The sequence shown here is derived from an EMBL/GenBank/DDBJ whole genome shotgun (WGS) entry which is preliminary data.</text>
</comment>
<evidence type="ECO:0000313" key="4">
    <source>
        <dbReference type="EMBL" id="KAJ8943920.1"/>
    </source>
</evidence>
<accession>A0AAV8XXL7</accession>